<accession>A0A839T266</accession>
<comment type="cofactor">
    <cofactor evidence="2 7">
        <name>NAD(+)</name>
        <dbReference type="ChEBI" id="CHEBI:57540"/>
    </cofactor>
</comment>
<dbReference type="SUPFAM" id="SSF51735">
    <property type="entry name" value="NAD(P)-binding Rossmann-fold domains"/>
    <property type="match status" value="1"/>
</dbReference>
<evidence type="ECO:0000313" key="10">
    <source>
        <dbReference type="Proteomes" id="UP000549250"/>
    </source>
</evidence>
<dbReference type="Proteomes" id="UP000549250">
    <property type="component" value="Unassembled WGS sequence"/>
</dbReference>
<keyword evidence="6 7" id="KW-0456">Lyase</keyword>
<dbReference type="EMBL" id="JACHXI010000003">
    <property type="protein sequence ID" value="MBB3102596.1"/>
    <property type="molecule type" value="Genomic_DNA"/>
</dbReference>
<dbReference type="AlphaFoldDB" id="A0A839T266"/>
<reference evidence="9 10" key="1">
    <citation type="submission" date="2020-08" db="EMBL/GenBank/DDBJ databases">
        <title>Genomic Encyclopedia of Type Strains, Phase III (KMG-III): the genomes of soil and plant-associated and newly described type strains.</title>
        <authorList>
            <person name="Whitman W."/>
        </authorList>
    </citation>
    <scope>NUCLEOTIDE SEQUENCE [LARGE SCALE GENOMIC DNA]</scope>
    <source>
        <strain evidence="9 10">CECT 4462</strain>
    </source>
</reference>
<name>A0A839T266_AZOMA</name>
<organism evidence="9 10">
    <name type="scientific">Azomonas macrocytogenes</name>
    <name type="common">Azotobacter macrocytogenes</name>
    <dbReference type="NCBI Taxonomy" id="69962"/>
    <lineage>
        <taxon>Bacteria</taxon>
        <taxon>Pseudomonadati</taxon>
        <taxon>Pseudomonadota</taxon>
        <taxon>Gammaproteobacteria</taxon>
        <taxon>Pseudomonadales</taxon>
        <taxon>Pseudomonadaceae</taxon>
        <taxon>Azomonas</taxon>
    </lineage>
</organism>
<evidence type="ECO:0000256" key="7">
    <source>
        <dbReference type="RuleBase" id="RU004473"/>
    </source>
</evidence>
<dbReference type="GO" id="GO:0008460">
    <property type="term" value="F:dTDP-glucose 4,6-dehydratase activity"/>
    <property type="evidence" value="ECO:0007669"/>
    <property type="project" value="UniProtKB-EC"/>
</dbReference>
<dbReference type="PANTHER" id="PTHR43000">
    <property type="entry name" value="DTDP-D-GLUCOSE 4,6-DEHYDRATASE-RELATED"/>
    <property type="match status" value="1"/>
</dbReference>
<proteinExistence type="inferred from homology"/>
<dbReference type="GO" id="GO:0009225">
    <property type="term" value="P:nucleotide-sugar metabolic process"/>
    <property type="evidence" value="ECO:0007669"/>
    <property type="project" value="InterPro"/>
</dbReference>
<dbReference type="InterPro" id="IPR016040">
    <property type="entry name" value="NAD(P)-bd_dom"/>
</dbReference>
<dbReference type="FunFam" id="3.40.50.720:FF:000108">
    <property type="entry name" value="dTDP-glucose 4,6-dehydratase"/>
    <property type="match status" value="1"/>
</dbReference>
<comment type="similarity">
    <text evidence="3 7">Belongs to the NAD(P)-dependent epimerase/dehydratase family. dTDP-glucose dehydratase subfamily.</text>
</comment>
<dbReference type="Gene3D" id="3.40.50.720">
    <property type="entry name" value="NAD(P)-binding Rossmann-like Domain"/>
    <property type="match status" value="1"/>
</dbReference>
<evidence type="ECO:0000256" key="5">
    <source>
        <dbReference type="ARBA" id="ARBA00023027"/>
    </source>
</evidence>
<feature type="domain" description="NAD(P)-binding" evidence="8">
    <location>
        <begin position="4"/>
        <end position="326"/>
    </location>
</feature>
<evidence type="ECO:0000313" key="9">
    <source>
        <dbReference type="EMBL" id="MBB3102596.1"/>
    </source>
</evidence>
<evidence type="ECO:0000256" key="6">
    <source>
        <dbReference type="ARBA" id="ARBA00023239"/>
    </source>
</evidence>
<dbReference type="EC" id="4.2.1.46" evidence="4 7"/>
<keyword evidence="10" id="KW-1185">Reference proteome</keyword>
<evidence type="ECO:0000256" key="1">
    <source>
        <dbReference type="ARBA" id="ARBA00001539"/>
    </source>
</evidence>
<protein>
    <recommendedName>
        <fullName evidence="4 7">dTDP-glucose 4,6-dehydratase</fullName>
        <ecNumber evidence="4 7">4.2.1.46</ecNumber>
    </recommendedName>
</protein>
<evidence type="ECO:0000256" key="2">
    <source>
        <dbReference type="ARBA" id="ARBA00001911"/>
    </source>
</evidence>
<dbReference type="CDD" id="cd05246">
    <property type="entry name" value="dTDP_GD_SDR_e"/>
    <property type="match status" value="1"/>
</dbReference>
<dbReference type="InterPro" id="IPR036291">
    <property type="entry name" value="NAD(P)-bd_dom_sf"/>
</dbReference>
<dbReference type="InterPro" id="IPR005888">
    <property type="entry name" value="dTDP_Gluc_deHydtase"/>
</dbReference>
<sequence length="357" mass="40361">MRLLVTGGAGFIGSALIRHLIRNTEHHVLNLDKLTYAGNLESLAEIEGDPRYQFIEADIADHERVSEALLQFQPDAIMHLAAESHVDRSIDGPAAFIQTNIVGTYQLLEATRAYWLSLPENRRAAFRFHHISTDEVYGDLHGVDDLFTETTPYAPSSPYSASKASSDHLVRAWHRTYGLPVLITNCSNNYGPYHFPEKLIPLVILNALEGKKLPVYGDGSQIRDWLFVEDHARALLKVVSEGKVGETYNIGGHNEQKNIDVVRGICALLEELAPNKPAGLERYEDLITFVKDRPGHDLRYAIDASKIERDLGWVPQETFQTGLRKTVQWYLDNKEWCRRVQDGSYQRERLGSVEKIA</sequence>
<evidence type="ECO:0000256" key="3">
    <source>
        <dbReference type="ARBA" id="ARBA00008178"/>
    </source>
</evidence>
<comment type="catalytic activity">
    <reaction evidence="1 7">
        <text>dTDP-alpha-D-glucose = dTDP-4-dehydro-6-deoxy-alpha-D-glucose + H2O</text>
        <dbReference type="Rhea" id="RHEA:17221"/>
        <dbReference type="ChEBI" id="CHEBI:15377"/>
        <dbReference type="ChEBI" id="CHEBI:57477"/>
        <dbReference type="ChEBI" id="CHEBI:57649"/>
        <dbReference type="EC" id="4.2.1.46"/>
    </reaction>
</comment>
<dbReference type="NCBIfam" id="TIGR01181">
    <property type="entry name" value="dTDP_gluc_dehyt"/>
    <property type="match status" value="1"/>
</dbReference>
<comment type="caution">
    <text evidence="9">The sequence shown here is derived from an EMBL/GenBank/DDBJ whole genome shotgun (WGS) entry which is preliminary data.</text>
</comment>
<evidence type="ECO:0000256" key="4">
    <source>
        <dbReference type="ARBA" id="ARBA00011990"/>
    </source>
</evidence>
<dbReference type="Gene3D" id="3.90.25.10">
    <property type="entry name" value="UDP-galactose 4-epimerase, domain 1"/>
    <property type="match status" value="1"/>
</dbReference>
<dbReference type="RefSeq" id="WP_183165581.1">
    <property type="nucleotide sequence ID" value="NZ_JACHXI010000003.1"/>
</dbReference>
<dbReference type="Pfam" id="PF16363">
    <property type="entry name" value="GDP_Man_Dehyd"/>
    <property type="match status" value="1"/>
</dbReference>
<keyword evidence="5" id="KW-0520">NAD</keyword>
<gene>
    <name evidence="9" type="ORF">FHR87_000979</name>
</gene>
<evidence type="ECO:0000259" key="8">
    <source>
        <dbReference type="Pfam" id="PF16363"/>
    </source>
</evidence>